<evidence type="ECO:0000313" key="2">
    <source>
        <dbReference type="Proteomes" id="UP000324800"/>
    </source>
</evidence>
<gene>
    <name evidence="1" type="ORF">EZS28_020379</name>
</gene>
<dbReference type="AlphaFoldDB" id="A0A5J4VND9"/>
<sequence length="146" mass="17275">MPQSRRTKHQEIINHQYPNQLYIQNLNEQIFSDSTDVVRIFWLENRFKSRSDINDAEQIEENETDAGNKEKDCYQLIGDQNQILSNFIASLNFLNLQLKRGGVHLKKHNKNKSRVALQKGWNALIFQNKQVLNEIFWWIAVMTSNK</sequence>
<accession>A0A5J4VND9</accession>
<dbReference type="EMBL" id="SNRW01005922">
    <property type="protein sequence ID" value="KAA6384091.1"/>
    <property type="molecule type" value="Genomic_DNA"/>
</dbReference>
<protein>
    <submittedName>
        <fullName evidence="1">Uncharacterized protein</fullName>
    </submittedName>
</protein>
<reference evidence="1 2" key="1">
    <citation type="submission" date="2019-03" db="EMBL/GenBank/DDBJ databases">
        <title>Single cell metagenomics reveals metabolic interactions within the superorganism composed of flagellate Streblomastix strix and complex community of Bacteroidetes bacteria on its surface.</title>
        <authorList>
            <person name="Treitli S.C."/>
            <person name="Kolisko M."/>
            <person name="Husnik F."/>
            <person name="Keeling P."/>
            <person name="Hampl V."/>
        </authorList>
    </citation>
    <scope>NUCLEOTIDE SEQUENCE [LARGE SCALE GENOMIC DNA]</scope>
    <source>
        <strain evidence="1">ST1C</strain>
    </source>
</reference>
<evidence type="ECO:0000313" key="1">
    <source>
        <dbReference type="EMBL" id="KAA6384091.1"/>
    </source>
</evidence>
<proteinExistence type="predicted"/>
<name>A0A5J4VND9_9EUKA</name>
<dbReference type="Proteomes" id="UP000324800">
    <property type="component" value="Unassembled WGS sequence"/>
</dbReference>
<organism evidence="1 2">
    <name type="scientific">Streblomastix strix</name>
    <dbReference type="NCBI Taxonomy" id="222440"/>
    <lineage>
        <taxon>Eukaryota</taxon>
        <taxon>Metamonada</taxon>
        <taxon>Preaxostyla</taxon>
        <taxon>Oxymonadida</taxon>
        <taxon>Streblomastigidae</taxon>
        <taxon>Streblomastix</taxon>
    </lineage>
</organism>
<comment type="caution">
    <text evidence="1">The sequence shown here is derived from an EMBL/GenBank/DDBJ whole genome shotgun (WGS) entry which is preliminary data.</text>
</comment>